<proteinExistence type="predicted"/>
<dbReference type="RefSeq" id="WP_371395191.1">
    <property type="nucleotide sequence ID" value="NZ_CP163422.1"/>
</dbReference>
<accession>A0ABV9NFW5</accession>
<reference evidence="3" key="1">
    <citation type="journal article" date="2019" name="Int. J. Syst. Evol. Microbiol.">
        <title>The Global Catalogue of Microorganisms (GCM) 10K type strain sequencing project: providing services to taxonomists for standard genome sequencing and annotation.</title>
        <authorList>
            <consortium name="The Broad Institute Genomics Platform"/>
            <consortium name="The Broad Institute Genome Sequencing Center for Infectious Disease"/>
            <person name="Wu L."/>
            <person name="Ma J."/>
        </authorList>
    </citation>
    <scope>NUCLEOTIDE SEQUENCE [LARGE SCALE GENOMIC DNA]</scope>
    <source>
        <strain evidence="3">CCUG 62981</strain>
    </source>
</reference>
<evidence type="ECO:0008006" key="4">
    <source>
        <dbReference type="Google" id="ProtNLM"/>
    </source>
</evidence>
<dbReference type="Proteomes" id="UP001596024">
    <property type="component" value="Unassembled WGS sequence"/>
</dbReference>
<evidence type="ECO:0000313" key="2">
    <source>
        <dbReference type="EMBL" id="MFC4726154.1"/>
    </source>
</evidence>
<evidence type="ECO:0000313" key="3">
    <source>
        <dbReference type="Proteomes" id="UP001596024"/>
    </source>
</evidence>
<evidence type="ECO:0000256" key="1">
    <source>
        <dbReference type="SAM" id="SignalP"/>
    </source>
</evidence>
<protein>
    <recommendedName>
        <fullName evidence="4">Lipoprotein</fullName>
    </recommendedName>
</protein>
<dbReference type="EMBL" id="JBHSGQ010000007">
    <property type="protein sequence ID" value="MFC4726154.1"/>
    <property type="molecule type" value="Genomic_DNA"/>
</dbReference>
<feature type="signal peptide" evidence="1">
    <location>
        <begin position="1"/>
        <end position="18"/>
    </location>
</feature>
<feature type="chain" id="PRO_5046752837" description="Lipoprotein" evidence="1">
    <location>
        <begin position="19"/>
        <end position="109"/>
    </location>
</feature>
<gene>
    <name evidence="2" type="ORF">ACFPB0_12710</name>
</gene>
<sequence>MKSMTITVAAIAALAATACSTKSYPIEAQLSEAEIELMDCRELARESLRAENVRAQINDTANLNWRSAAGFLGDFGIGNAMARNDAEQALDARVATIRRAQVAKGCSTS</sequence>
<name>A0ABV9NFW5_9PROT</name>
<organism evidence="2 3">
    <name type="scientific">Glycocaulis abyssi</name>
    <dbReference type="NCBI Taxonomy" id="1433403"/>
    <lineage>
        <taxon>Bacteria</taxon>
        <taxon>Pseudomonadati</taxon>
        <taxon>Pseudomonadota</taxon>
        <taxon>Alphaproteobacteria</taxon>
        <taxon>Maricaulales</taxon>
        <taxon>Maricaulaceae</taxon>
        <taxon>Glycocaulis</taxon>
    </lineage>
</organism>
<comment type="caution">
    <text evidence="2">The sequence shown here is derived from an EMBL/GenBank/DDBJ whole genome shotgun (WGS) entry which is preliminary data.</text>
</comment>
<keyword evidence="1" id="KW-0732">Signal</keyword>
<keyword evidence="3" id="KW-1185">Reference proteome</keyword>
<dbReference type="PROSITE" id="PS51257">
    <property type="entry name" value="PROKAR_LIPOPROTEIN"/>
    <property type="match status" value="1"/>
</dbReference>